<accession>A0A4R6UB60</accession>
<comment type="caution">
    <text evidence="3">The sequence shown here is derived from an EMBL/GenBank/DDBJ whole genome shotgun (WGS) entry which is preliminary data.</text>
</comment>
<dbReference type="GO" id="GO:0005737">
    <property type="term" value="C:cytoplasm"/>
    <property type="evidence" value="ECO:0007669"/>
    <property type="project" value="UniProtKB-SubCell"/>
</dbReference>
<proteinExistence type="inferred from homology"/>
<evidence type="ECO:0000256" key="1">
    <source>
        <dbReference type="ARBA" id="ARBA00022490"/>
    </source>
</evidence>
<comment type="similarity">
    <text evidence="2">Belongs to the UPF0298 family.</text>
</comment>
<sequence length="106" mass="12470">MIITERQGIVVYMHTLKQVRQLRKYGHVMYVSKKLKYALLYCDRTDVDGVMTKLGNLHFVLRLDPSFRPDVRVEFEKSKDLAKEYDYQLEAKDGEEEESLVTVTPL</sequence>
<dbReference type="Pfam" id="PF09902">
    <property type="entry name" value="DUF2129"/>
    <property type="match status" value="1"/>
</dbReference>
<gene>
    <name evidence="3" type="ORF">EV213_102334</name>
</gene>
<dbReference type="AlphaFoldDB" id="A0A4R6UB60"/>
<dbReference type="Proteomes" id="UP000295632">
    <property type="component" value="Unassembled WGS sequence"/>
</dbReference>
<evidence type="ECO:0000313" key="3">
    <source>
        <dbReference type="EMBL" id="TDQ42303.1"/>
    </source>
</evidence>
<dbReference type="EMBL" id="SNYJ01000002">
    <property type="protein sequence ID" value="TDQ42303.1"/>
    <property type="molecule type" value="Genomic_DNA"/>
</dbReference>
<reference evidence="3 4" key="1">
    <citation type="submission" date="2019-03" db="EMBL/GenBank/DDBJ databases">
        <title>Genomic Encyclopedia of Type Strains, Phase IV (KMG-IV): sequencing the most valuable type-strain genomes for metagenomic binning, comparative biology and taxonomic classification.</title>
        <authorList>
            <person name="Goeker M."/>
        </authorList>
    </citation>
    <scope>NUCLEOTIDE SEQUENCE [LARGE SCALE GENOMIC DNA]</scope>
    <source>
        <strain evidence="3 4">DSM 28697</strain>
    </source>
</reference>
<dbReference type="HAMAP" id="MF_01126">
    <property type="entry name" value="UPF0298"/>
    <property type="match status" value="1"/>
</dbReference>
<organism evidence="3 4">
    <name type="scientific">Aureibacillus halotolerans</name>
    <dbReference type="NCBI Taxonomy" id="1508390"/>
    <lineage>
        <taxon>Bacteria</taxon>
        <taxon>Bacillati</taxon>
        <taxon>Bacillota</taxon>
        <taxon>Bacilli</taxon>
        <taxon>Bacillales</taxon>
        <taxon>Bacillaceae</taxon>
        <taxon>Aureibacillus</taxon>
    </lineage>
</organism>
<dbReference type="PIRSF" id="PIRSF031653">
    <property type="entry name" value="UCP031653"/>
    <property type="match status" value="1"/>
</dbReference>
<comment type="subcellular location">
    <subcellularLocation>
        <location evidence="2">Cytoplasm</location>
    </subcellularLocation>
</comment>
<name>A0A4R6UB60_9BACI</name>
<dbReference type="RefSeq" id="WP_424923019.1">
    <property type="nucleotide sequence ID" value="NZ_SNYJ01000002.1"/>
</dbReference>
<dbReference type="InterPro" id="IPR016979">
    <property type="entry name" value="DUF2129"/>
</dbReference>
<evidence type="ECO:0000256" key="2">
    <source>
        <dbReference type="HAMAP-Rule" id="MF_01126"/>
    </source>
</evidence>
<keyword evidence="1 2" id="KW-0963">Cytoplasm</keyword>
<evidence type="ECO:0000313" key="4">
    <source>
        <dbReference type="Proteomes" id="UP000295632"/>
    </source>
</evidence>
<dbReference type="NCBIfam" id="NF002777">
    <property type="entry name" value="PRK02886.1"/>
    <property type="match status" value="1"/>
</dbReference>
<protein>
    <recommendedName>
        <fullName evidence="2">UPF0298 protein EV213_102334</fullName>
    </recommendedName>
</protein>
<keyword evidence="4" id="KW-1185">Reference proteome</keyword>